<dbReference type="EMBL" id="SFCI01000253">
    <property type="protein sequence ID" value="TFY81072.1"/>
    <property type="molecule type" value="Genomic_DNA"/>
</dbReference>
<dbReference type="Proteomes" id="UP000298061">
    <property type="component" value="Unassembled WGS sequence"/>
</dbReference>
<sequence>MPSTTQSGGHGLMDQTPIEQQHGSVLSPFTGLVVEECLQSMQHFRGSKYSCKEVIYCIFDSLGSVNQPMPVVYQAACPYINMLDHVITEQRGTEERSHVISGAVSQDHPVFESEPQAEVEGLLSLVGRKCHHAEPDDSDNKDDQHGGHCPLDLSLLPWMQNVQGVSLPQSLEDTWQLLVLFAQDLKHWKTYFINEPNCLQFPDSEWGNLVIG</sequence>
<gene>
    <name evidence="1" type="ORF">EWM64_g2942</name>
</gene>
<keyword evidence="2" id="KW-1185">Reference proteome</keyword>
<protein>
    <submittedName>
        <fullName evidence="1">Uncharacterized protein</fullName>
    </submittedName>
</protein>
<comment type="caution">
    <text evidence="1">The sequence shown here is derived from an EMBL/GenBank/DDBJ whole genome shotgun (WGS) entry which is preliminary data.</text>
</comment>
<name>A0A4Z0A1Y1_9AGAM</name>
<accession>A0A4Z0A1Y1</accession>
<proteinExistence type="predicted"/>
<reference evidence="1 2" key="1">
    <citation type="submission" date="2019-02" db="EMBL/GenBank/DDBJ databases">
        <title>Genome sequencing of the rare red list fungi Hericium alpestre (H. flagellum).</title>
        <authorList>
            <person name="Buettner E."/>
            <person name="Kellner H."/>
        </authorList>
    </citation>
    <scope>NUCLEOTIDE SEQUENCE [LARGE SCALE GENOMIC DNA]</scope>
    <source>
        <strain evidence="1 2">DSM 108284</strain>
    </source>
</reference>
<evidence type="ECO:0000313" key="1">
    <source>
        <dbReference type="EMBL" id="TFY81072.1"/>
    </source>
</evidence>
<organism evidence="1 2">
    <name type="scientific">Hericium alpestre</name>
    <dbReference type="NCBI Taxonomy" id="135208"/>
    <lineage>
        <taxon>Eukaryota</taxon>
        <taxon>Fungi</taxon>
        <taxon>Dikarya</taxon>
        <taxon>Basidiomycota</taxon>
        <taxon>Agaricomycotina</taxon>
        <taxon>Agaricomycetes</taxon>
        <taxon>Russulales</taxon>
        <taxon>Hericiaceae</taxon>
        <taxon>Hericium</taxon>
    </lineage>
</organism>
<dbReference type="AlphaFoldDB" id="A0A4Z0A1Y1"/>
<evidence type="ECO:0000313" key="2">
    <source>
        <dbReference type="Proteomes" id="UP000298061"/>
    </source>
</evidence>